<evidence type="ECO:0000256" key="1">
    <source>
        <dbReference type="ARBA" id="ARBA00007381"/>
    </source>
</evidence>
<dbReference type="PROSITE" id="PS00329">
    <property type="entry name" value="HSP70_2"/>
    <property type="match status" value="1"/>
</dbReference>
<name>A0AAR5PYU0_DENPD</name>
<dbReference type="Gene3D" id="3.30.420.40">
    <property type="match status" value="2"/>
</dbReference>
<dbReference type="FunFam" id="3.90.640.10:FF:000003">
    <property type="entry name" value="Molecular chaperone DnaK"/>
    <property type="match status" value="1"/>
</dbReference>
<dbReference type="SUPFAM" id="SSF53067">
    <property type="entry name" value="Actin-like ATPase domain"/>
    <property type="match status" value="2"/>
</dbReference>
<reference evidence="4" key="2">
    <citation type="submission" date="2024-08" db="UniProtKB">
        <authorList>
            <consortium name="EnsemblMetazoa"/>
        </authorList>
    </citation>
    <scope>IDENTIFICATION</scope>
</reference>
<dbReference type="InterPro" id="IPR043129">
    <property type="entry name" value="ATPase_NBD"/>
</dbReference>
<reference evidence="5" key="1">
    <citation type="journal article" date="2013" name="Genome Biol.">
        <title>Draft genome of the mountain pine beetle, Dendroctonus ponderosae Hopkins, a major forest pest.</title>
        <authorList>
            <person name="Keeling C.I."/>
            <person name="Yuen M.M."/>
            <person name="Liao N.Y."/>
            <person name="Docking T.R."/>
            <person name="Chan S.K."/>
            <person name="Taylor G.A."/>
            <person name="Palmquist D.L."/>
            <person name="Jackman S.D."/>
            <person name="Nguyen A."/>
            <person name="Li M."/>
            <person name="Henderson H."/>
            <person name="Janes J.K."/>
            <person name="Zhao Y."/>
            <person name="Pandoh P."/>
            <person name="Moore R."/>
            <person name="Sperling F.A."/>
            <person name="Huber D.P."/>
            <person name="Birol I."/>
            <person name="Jones S.J."/>
            <person name="Bohlmann J."/>
        </authorList>
    </citation>
    <scope>NUCLEOTIDE SEQUENCE</scope>
</reference>
<dbReference type="FunFam" id="3.30.420.40:FF:000028">
    <property type="entry name" value="heat shock 70 kDa protein-like"/>
    <property type="match status" value="1"/>
</dbReference>
<dbReference type="EnsemblMetazoa" id="XM_019910437.1">
    <property type="protein sequence ID" value="XP_019765996.1"/>
    <property type="gene ID" value="LOC109541556"/>
</dbReference>
<dbReference type="SUPFAM" id="SSF100920">
    <property type="entry name" value="Heat shock protein 70kD (HSP70), peptide-binding domain"/>
    <property type="match status" value="1"/>
</dbReference>
<proteinExistence type="inferred from homology"/>
<dbReference type="Gene3D" id="3.90.640.10">
    <property type="entry name" value="Actin, Chain A, domain 4"/>
    <property type="match status" value="1"/>
</dbReference>
<evidence type="ECO:0000256" key="3">
    <source>
        <dbReference type="ARBA" id="ARBA00022840"/>
    </source>
</evidence>
<dbReference type="GO" id="GO:0005524">
    <property type="term" value="F:ATP binding"/>
    <property type="evidence" value="ECO:0007669"/>
    <property type="project" value="UniProtKB-KW"/>
</dbReference>
<dbReference type="InterPro" id="IPR013126">
    <property type="entry name" value="Hsp_70_fam"/>
</dbReference>
<dbReference type="Proteomes" id="UP000019118">
    <property type="component" value="Unassembled WGS sequence"/>
</dbReference>
<dbReference type="Gene3D" id="2.60.34.10">
    <property type="entry name" value="Substrate Binding Domain Of DNAk, Chain A, domain 1"/>
    <property type="match status" value="1"/>
</dbReference>
<dbReference type="PANTHER" id="PTHR19375">
    <property type="entry name" value="HEAT SHOCK PROTEIN 70KDA"/>
    <property type="match status" value="1"/>
</dbReference>
<sequence length="479" mass="53519">MNAELQALKNDVKRFIGRKFDDTYVQKLKNSDDYRFKIVKGDEGQTEVEVRYDGLIVRKSPEEICSEILKNMKESASEYLGTPVTEAVISVPAYFSNAQRKATKAAAELSGLTVLKLITEPVAAAIHYAQDRLNTNSTLLVFDFGGGTLDVSIIKVDGSMFAVKSIEGDSFFGGRDFDQMLLNSFKSAIQERLSVNVFDGRLLRRIQRMCEDLKKSLSFRAAHSIELYCLGEDANSLKLTMNRQQFDTLIGDSVERALGIMTKCLKGAGLTKENITDVLLVGGSTRIPKIREKLTSLFGVNKIRTNLNPDQAVALGAGIQAAIFKKEFKKLEKYEITEITPLSLGLRLEDDLMAILIDKNSSIPKRSNPNICYTVENNQKVASFNIYEGERKNIKYNNLLGSFTIDNLPSGKAGDIKFEVVFHLDEDGILEVSARETSTGKHNKLIVTLGEFRLCDHEIRQCIENAEQNKKDDELFGSY</sequence>
<keyword evidence="2" id="KW-0547">Nucleotide-binding</keyword>
<keyword evidence="3" id="KW-0067">ATP-binding</keyword>
<evidence type="ECO:0000313" key="5">
    <source>
        <dbReference type="Proteomes" id="UP000019118"/>
    </source>
</evidence>
<dbReference type="GO" id="GO:0140662">
    <property type="term" value="F:ATP-dependent protein folding chaperone"/>
    <property type="evidence" value="ECO:0007669"/>
    <property type="project" value="InterPro"/>
</dbReference>
<dbReference type="Pfam" id="PF00012">
    <property type="entry name" value="HSP70"/>
    <property type="match status" value="1"/>
</dbReference>
<protein>
    <submittedName>
        <fullName evidence="4">Uncharacterized protein</fullName>
    </submittedName>
</protein>
<evidence type="ECO:0000256" key="2">
    <source>
        <dbReference type="ARBA" id="ARBA00022741"/>
    </source>
</evidence>
<dbReference type="InterPro" id="IPR018181">
    <property type="entry name" value="Heat_shock_70_CS"/>
</dbReference>
<dbReference type="PROSITE" id="PS01036">
    <property type="entry name" value="HSP70_3"/>
    <property type="match status" value="1"/>
</dbReference>
<dbReference type="FunFam" id="3.30.30.30:FF:000005">
    <property type="entry name" value="Heat shock protein ssb1"/>
    <property type="match status" value="1"/>
</dbReference>
<comment type="similarity">
    <text evidence="1">Belongs to the heat shock protein 70 family.</text>
</comment>
<keyword evidence="5" id="KW-1185">Reference proteome</keyword>
<evidence type="ECO:0000313" key="4">
    <source>
        <dbReference type="EnsemblMetazoa" id="XP_019765996.1"/>
    </source>
</evidence>
<dbReference type="Gene3D" id="3.30.30.30">
    <property type="match status" value="1"/>
</dbReference>
<dbReference type="PRINTS" id="PR00301">
    <property type="entry name" value="HEATSHOCK70"/>
</dbReference>
<dbReference type="AlphaFoldDB" id="A0AAR5PYU0"/>
<dbReference type="InterPro" id="IPR029047">
    <property type="entry name" value="HSP70_peptide-bd_sf"/>
</dbReference>
<organism evidence="4 5">
    <name type="scientific">Dendroctonus ponderosae</name>
    <name type="common">Mountain pine beetle</name>
    <dbReference type="NCBI Taxonomy" id="77166"/>
    <lineage>
        <taxon>Eukaryota</taxon>
        <taxon>Metazoa</taxon>
        <taxon>Ecdysozoa</taxon>
        <taxon>Arthropoda</taxon>
        <taxon>Hexapoda</taxon>
        <taxon>Insecta</taxon>
        <taxon>Pterygota</taxon>
        <taxon>Neoptera</taxon>
        <taxon>Endopterygota</taxon>
        <taxon>Coleoptera</taxon>
        <taxon>Polyphaga</taxon>
        <taxon>Cucujiformia</taxon>
        <taxon>Curculionidae</taxon>
        <taxon>Scolytinae</taxon>
        <taxon>Dendroctonus</taxon>
    </lineage>
</organism>
<accession>A0AAR5PYU0</accession>